<dbReference type="EMBL" id="JAQLKE010000056">
    <property type="protein sequence ID" value="MDB7085827.1"/>
    <property type="molecule type" value="Genomic_DNA"/>
</dbReference>
<evidence type="ECO:0000259" key="2">
    <source>
        <dbReference type="PROSITE" id="PS50943"/>
    </source>
</evidence>
<evidence type="ECO:0000256" key="1">
    <source>
        <dbReference type="ARBA" id="ARBA00023125"/>
    </source>
</evidence>
<name>A0AB35IP34_9FIRM</name>
<proteinExistence type="predicted"/>
<dbReference type="Gene3D" id="1.10.260.40">
    <property type="entry name" value="lambda repressor-like DNA-binding domains"/>
    <property type="match status" value="1"/>
</dbReference>
<dbReference type="Pfam" id="PF01381">
    <property type="entry name" value="HTH_3"/>
    <property type="match status" value="1"/>
</dbReference>
<dbReference type="Proteomes" id="UP001211987">
    <property type="component" value="Unassembled WGS sequence"/>
</dbReference>
<dbReference type="PROSITE" id="PS50943">
    <property type="entry name" value="HTH_CROC1"/>
    <property type="match status" value="1"/>
</dbReference>
<accession>A0AB35IP34</accession>
<keyword evidence="1" id="KW-0238">DNA-binding</keyword>
<evidence type="ECO:0000313" key="3">
    <source>
        <dbReference type="EMBL" id="MDB7085827.1"/>
    </source>
</evidence>
<feature type="domain" description="HTH cro/C1-type" evidence="2">
    <location>
        <begin position="8"/>
        <end position="62"/>
    </location>
</feature>
<dbReference type="SMART" id="SM00530">
    <property type="entry name" value="HTH_XRE"/>
    <property type="match status" value="1"/>
</dbReference>
<dbReference type="PANTHER" id="PTHR46558">
    <property type="entry name" value="TRACRIPTIONAL REGULATORY PROTEIN-RELATED-RELATED"/>
    <property type="match status" value="1"/>
</dbReference>
<dbReference type="CDD" id="cd00093">
    <property type="entry name" value="HTH_XRE"/>
    <property type="match status" value="1"/>
</dbReference>
<dbReference type="InterPro" id="IPR001387">
    <property type="entry name" value="Cro/C1-type_HTH"/>
</dbReference>
<dbReference type="InterPro" id="IPR010982">
    <property type="entry name" value="Lambda_DNA-bd_dom_sf"/>
</dbReference>
<dbReference type="PANTHER" id="PTHR46558:SF11">
    <property type="entry name" value="HTH-TYPE TRANSCRIPTIONAL REGULATOR XRE"/>
    <property type="match status" value="1"/>
</dbReference>
<dbReference type="RefSeq" id="WP_272019338.1">
    <property type="nucleotide sequence ID" value="NZ_JAQLKE010000056.1"/>
</dbReference>
<dbReference type="SUPFAM" id="SSF47413">
    <property type="entry name" value="lambda repressor-like DNA-binding domains"/>
    <property type="match status" value="1"/>
</dbReference>
<dbReference type="AlphaFoldDB" id="A0AB35IP34"/>
<organism evidence="3 4">
    <name type="scientific">Thomasclavelia ramosa</name>
    <dbReference type="NCBI Taxonomy" id="1547"/>
    <lineage>
        <taxon>Bacteria</taxon>
        <taxon>Bacillati</taxon>
        <taxon>Bacillota</taxon>
        <taxon>Erysipelotrichia</taxon>
        <taxon>Erysipelotrichales</taxon>
        <taxon>Coprobacillaceae</taxon>
        <taxon>Thomasclavelia</taxon>
    </lineage>
</organism>
<gene>
    <name evidence="3" type="ORF">PM738_18765</name>
</gene>
<sequence>MKDIGDRIKELRIKKGINQNQLSQLLGVTKSMVSAYETGIRLPSLANIINLSKTFNVTTDYLLGLENDENKSIDLSNLDEIQISHITNLVNYFIEINEWKSSH</sequence>
<reference evidence="3" key="1">
    <citation type="submission" date="2023-01" db="EMBL/GenBank/DDBJ databases">
        <title>Human gut microbiome strain richness.</title>
        <authorList>
            <person name="Chen-Liaw A."/>
        </authorList>
    </citation>
    <scope>NUCLEOTIDE SEQUENCE</scope>
    <source>
        <strain evidence="3">1001217st2_G6_1001217B_191108</strain>
    </source>
</reference>
<dbReference type="GO" id="GO:0003677">
    <property type="term" value="F:DNA binding"/>
    <property type="evidence" value="ECO:0007669"/>
    <property type="project" value="UniProtKB-KW"/>
</dbReference>
<comment type="caution">
    <text evidence="3">The sequence shown here is derived from an EMBL/GenBank/DDBJ whole genome shotgun (WGS) entry which is preliminary data.</text>
</comment>
<evidence type="ECO:0000313" key="4">
    <source>
        <dbReference type="Proteomes" id="UP001211987"/>
    </source>
</evidence>
<protein>
    <submittedName>
        <fullName evidence="3">Helix-turn-helix transcriptional regulator</fullName>
    </submittedName>
</protein>